<comment type="caution">
    <text evidence="1">The sequence shown here is derived from an EMBL/GenBank/DDBJ whole genome shotgun (WGS) entry which is preliminary data.</text>
</comment>
<keyword evidence="2" id="KW-1185">Reference proteome</keyword>
<dbReference type="AlphaFoldDB" id="A0A1J8QI07"/>
<gene>
    <name evidence="1" type="ORF">AZE42_13189</name>
</gene>
<dbReference type="EMBL" id="LVVM01005096">
    <property type="protein sequence ID" value="OJA11380.1"/>
    <property type="molecule type" value="Genomic_DNA"/>
</dbReference>
<dbReference type="Proteomes" id="UP000183567">
    <property type="component" value="Unassembled WGS sequence"/>
</dbReference>
<reference evidence="1 2" key="1">
    <citation type="submission" date="2016-03" db="EMBL/GenBank/DDBJ databases">
        <title>Comparative genomics of the ectomycorrhizal sister species Rhizopogon vinicolor and Rhizopogon vesiculosus (Basidiomycota: Boletales) reveals a divergence of the mating type B locus.</title>
        <authorList>
            <person name="Mujic A.B."/>
            <person name="Kuo A."/>
            <person name="Tritt A."/>
            <person name="Lipzen A."/>
            <person name="Chen C."/>
            <person name="Johnson J."/>
            <person name="Sharma A."/>
            <person name="Barry K."/>
            <person name="Grigoriev I.V."/>
            <person name="Spatafora J.W."/>
        </authorList>
    </citation>
    <scope>NUCLEOTIDE SEQUENCE [LARGE SCALE GENOMIC DNA]</scope>
    <source>
        <strain evidence="1 2">AM-OR11-056</strain>
    </source>
</reference>
<name>A0A1J8QI07_9AGAM</name>
<evidence type="ECO:0000313" key="2">
    <source>
        <dbReference type="Proteomes" id="UP000183567"/>
    </source>
</evidence>
<accession>A0A1J8QI07</accession>
<evidence type="ECO:0000313" key="1">
    <source>
        <dbReference type="EMBL" id="OJA11380.1"/>
    </source>
</evidence>
<sequence length="54" mass="5821">MTSSPSAKGSARRTRPFQTHLMCRLLVLPGMTAVPPHIPPTRAHLSTLDGAIDQ</sequence>
<protein>
    <submittedName>
        <fullName evidence="1">Uncharacterized protein</fullName>
    </submittedName>
</protein>
<proteinExistence type="predicted"/>
<organism evidence="1 2">
    <name type="scientific">Rhizopogon vesiculosus</name>
    <dbReference type="NCBI Taxonomy" id="180088"/>
    <lineage>
        <taxon>Eukaryota</taxon>
        <taxon>Fungi</taxon>
        <taxon>Dikarya</taxon>
        <taxon>Basidiomycota</taxon>
        <taxon>Agaricomycotina</taxon>
        <taxon>Agaricomycetes</taxon>
        <taxon>Agaricomycetidae</taxon>
        <taxon>Boletales</taxon>
        <taxon>Suillineae</taxon>
        <taxon>Rhizopogonaceae</taxon>
        <taxon>Rhizopogon</taxon>
    </lineage>
</organism>